<evidence type="ECO:0000259" key="8">
    <source>
        <dbReference type="Pfam" id="PF06762"/>
    </source>
</evidence>
<dbReference type="KEGG" id="ksk:KSE_61580"/>
<keyword evidence="4" id="KW-0256">Endoplasmic reticulum</keyword>
<name>E4N190_KITSK</name>
<dbReference type="Proteomes" id="UP000007076">
    <property type="component" value="Chromosome"/>
</dbReference>
<evidence type="ECO:0000256" key="6">
    <source>
        <dbReference type="ARBA" id="ARBA00023136"/>
    </source>
</evidence>
<feature type="domain" description="Lipase maturation factor 1/2 C-terminal" evidence="9">
    <location>
        <begin position="337"/>
        <end position="473"/>
    </location>
</feature>
<sequence>MAWFAAPEYRLARELFLRLLALVYGCGFLAAARQFRALLGSRGMLPIPRFLARVPFRRAPSLFHWHYSDRLYAAVARTGALLSAALLAGAANLLPLGAAMAAWALLWVLYLSIVNTGQTWYAFGWESLLLEAGALAVFLGNDRTAPPLLGTWLLRWLLFRVEFGAGLIKWRGDTCWRALTCLYHHHETQPMPGPLSWFFHHLPRPLHKVEAAANHVVQLVVPFGLFLPQPIASGAALLMIATQLWLIASGNFAWLNWLTVALALGVLDTGTLRRVLPVGPDPAYGPAYGSTYGPQPGWYQGLVAGYALLVLALSWRPLRNLLSAHQQMNRSWDRLHLVNSYGAFGTVSRVRYEIVLEGTRDVHGLDGWQEYEFPGKPGPVRRLPRQFAPYHLRLDWLMWFAAISPAHARPWFHPLLARLLVNDPDTLRLLRRNPFPDTPPALVRARLYHYRFTDGPELRATGAWWHRRHVRDRQPPVGLAELGRYAPPGAAGRPR</sequence>
<dbReference type="STRING" id="452652.KSE_61580"/>
<evidence type="ECO:0000256" key="5">
    <source>
        <dbReference type="ARBA" id="ARBA00022989"/>
    </source>
</evidence>
<dbReference type="RefSeq" id="WP_014139220.1">
    <property type="nucleotide sequence ID" value="NC_016109.1"/>
</dbReference>
<protein>
    <recommendedName>
        <fullName evidence="12">Lipase maturation factor family protein</fullName>
    </recommendedName>
</protein>
<dbReference type="eggNOG" id="COG3011">
    <property type="taxonomic scope" value="Bacteria"/>
</dbReference>
<keyword evidence="5 7" id="KW-1133">Transmembrane helix</keyword>
<evidence type="ECO:0000256" key="3">
    <source>
        <dbReference type="ARBA" id="ARBA00022692"/>
    </source>
</evidence>
<keyword evidence="3 7" id="KW-0812">Transmembrane</keyword>
<dbReference type="Pfam" id="PF06762">
    <property type="entry name" value="LMF1"/>
    <property type="match status" value="1"/>
</dbReference>
<dbReference type="PANTHER" id="PTHR14463:SF10">
    <property type="entry name" value="LIPASE MATURATION FACTOR 1"/>
    <property type="match status" value="1"/>
</dbReference>
<comment type="subcellular location">
    <subcellularLocation>
        <location evidence="1">Endoplasmic reticulum membrane</location>
        <topology evidence="1">Multi-pass membrane protein</topology>
    </subcellularLocation>
</comment>
<dbReference type="InterPro" id="IPR057434">
    <property type="entry name" value="LMF1/2_N"/>
</dbReference>
<dbReference type="PATRIC" id="fig|452652.3.peg.6172"/>
<gene>
    <name evidence="10" type="ordered locus">KSE_61580</name>
</gene>
<feature type="domain" description="Lipase maturation factor 1/2 N-terminal" evidence="8">
    <location>
        <begin position="121"/>
        <end position="272"/>
    </location>
</feature>
<keyword evidence="6 7" id="KW-0472">Membrane</keyword>
<dbReference type="EMBL" id="AP010968">
    <property type="protein sequence ID" value="BAJ31924.1"/>
    <property type="molecule type" value="Genomic_DNA"/>
</dbReference>
<dbReference type="InterPro" id="IPR057433">
    <property type="entry name" value="LMF1/2_C"/>
</dbReference>
<organism evidence="10 11">
    <name type="scientific">Kitasatospora setae (strain ATCC 33774 / DSM 43861 / JCM 3304 / KCC A-0304 / NBRC 14216 / KM-6054)</name>
    <name type="common">Streptomyces setae</name>
    <dbReference type="NCBI Taxonomy" id="452652"/>
    <lineage>
        <taxon>Bacteria</taxon>
        <taxon>Bacillati</taxon>
        <taxon>Actinomycetota</taxon>
        <taxon>Actinomycetes</taxon>
        <taxon>Kitasatosporales</taxon>
        <taxon>Streptomycetaceae</taxon>
        <taxon>Kitasatospora</taxon>
    </lineage>
</organism>
<proteinExistence type="inferred from homology"/>
<dbReference type="PANTHER" id="PTHR14463">
    <property type="entry name" value="LIPASE MATURATION FACTOR"/>
    <property type="match status" value="1"/>
</dbReference>
<comment type="similarity">
    <text evidence="2">Belongs to the lipase maturation factor family.</text>
</comment>
<dbReference type="Pfam" id="PF25179">
    <property type="entry name" value="LMF1_C"/>
    <property type="match status" value="1"/>
</dbReference>
<evidence type="ECO:0000256" key="1">
    <source>
        <dbReference type="ARBA" id="ARBA00004477"/>
    </source>
</evidence>
<evidence type="ECO:0000256" key="2">
    <source>
        <dbReference type="ARBA" id="ARBA00005512"/>
    </source>
</evidence>
<accession>E4N190</accession>
<dbReference type="InterPro" id="IPR009613">
    <property type="entry name" value="LMF"/>
</dbReference>
<reference evidence="10 11" key="1">
    <citation type="journal article" date="2010" name="DNA Res.">
        <title>Genome sequence of Kitasatospora setae NBRC 14216T: an evolutionary snapshot of the family Streptomycetaceae.</title>
        <authorList>
            <person name="Ichikawa N."/>
            <person name="Oguchi A."/>
            <person name="Ikeda H."/>
            <person name="Ishikawa J."/>
            <person name="Kitani S."/>
            <person name="Watanabe Y."/>
            <person name="Nakamura S."/>
            <person name="Katano Y."/>
            <person name="Kishi E."/>
            <person name="Sasagawa M."/>
            <person name="Ankai A."/>
            <person name="Fukui S."/>
            <person name="Hashimoto Y."/>
            <person name="Kamata S."/>
            <person name="Otoguro M."/>
            <person name="Tanikawa S."/>
            <person name="Nihira T."/>
            <person name="Horinouchi S."/>
            <person name="Ohnishi Y."/>
            <person name="Hayakawa M."/>
            <person name="Kuzuyama T."/>
            <person name="Arisawa A."/>
            <person name="Nomoto F."/>
            <person name="Miura H."/>
            <person name="Takahashi Y."/>
            <person name="Fujita N."/>
        </authorList>
    </citation>
    <scope>NUCLEOTIDE SEQUENCE [LARGE SCALE GENOMIC DNA]</scope>
    <source>
        <strain evidence="11">ATCC 33774 / DSM 43861 / JCM 3304 / KCC A-0304 / NBRC 14216 / KM-6054</strain>
    </source>
</reference>
<evidence type="ECO:0000256" key="4">
    <source>
        <dbReference type="ARBA" id="ARBA00022824"/>
    </source>
</evidence>
<evidence type="ECO:0008006" key="12">
    <source>
        <dbReference type="Google" id="ProtNLM"/>
    </source>
</evidence>
<dbReference type="HOGENOM" id="CLU_020557_2_0_11"/>
<dbReference type="GO" id="GO:0051604">
    <property type="term" value="P:protein maturation"/>
    <property type="evidence" value="ECO:0007669"/>
    <property type="project" value="InterPro"/>
</dbReference>
<evidence type="ECO:0000256" key="7">
    <source>
        <dbReference type="SAM" id="Phobius"/>
    </source>
</evidence>
<evidence type="ECO:0000313" key="10">
    <source>
        <dbReference type="EMBL" id="BAJ31924.1"/>
    </source>
</evidence>
<feature type="transmembrane region" description="Helical" evidence="7">
    <location>
        <begin position="298"/>
        <end position="318"/>
    </location>
</feature>
<evidence type="ECO:0000313" key="11">
    <source>
        <dbReference type="Proteomes" id="UP000007076"/>
    </source>
</evidence>
<feature type="transmembrane region" description="Helical" evidence="7">
    <location>
        <begin position="15"/>
        <end position="32"/>
    </location>
</feature>
<keyword evidence="11" id="KW-1185">Reference proteome</keyword>
<dbReference type="AlphaFoldDB" id="E4N190"/>
<evidence type="ECO:0000259" key="9">
    <source>
        <dbReference type="Pfam" id="PF25179"/>
    </source>
</evidence>
<feature type="transmembrane region" description="Helical" evidence="7">
    <location>
        <begin position="244"/>
        <end position="267"/>
    </location>
</feature>